<dbReference type="PANTHER" id="PTHR42059:SF1">
    <property type="entry name" value="TNT DOMAIN-CONTAINING PROTEIN"/>
    <property type="match status" value="1"/>
</dbReference>
<accession>A0A5M3WAZ7</accession>
<organism evidence="3 4">
    <name type="scientific">Acrocarpospora corrugata</name>
    <dbReference type="NCBI Taxonomy" id="35763"/>
    <lineage>
        <taxon>Bacteria</taxon>
        <taxon>Bacillati</taxon>
        <taxon>Actinomycetota</taxon>
        <taxon>Actinomycetes</taxon>
        <taxon>Streptosporangiales</taxon>
        <taxon>Streptosporangiaceae</taxon>
        <taxon>Acrocarpospora</taxon>
    </lineage>
</organism>
<dbReference type="Pfam" id="PF14021">
    <property type="entry name" value="TNT"/>
    <property type="match status" value="1"/>
</dbReference>
<dbReference type="OrthoDB" id="4745173at2"/>
<evidence type="ECO:0000313" key="4">
    <source>
        <dbReference type="Proteomes" id="UP000334990"/>
    </source>
</evidence>
<feature type="domain" description="TNT" evidence="2">
    <location>
        <begin position="170"/>
        <end position="279"/>
    </location>
</feature>
<protein>
    <recommendedName>
        <fullName evidence="2">TNT domain-containing protein</fullName>
    </recommendedName>
</protein>
<evidence type="ECO:0000256" key="1">
    <source>
        <dbReference type="SAM" id="MobiDB-lite"/>
    </source>
</evidence>
<reference evidence="3 4" key="1">
    <citation type="submission" date="2019-10" db="EMBL/GenBank/DDBJ databases">
        <title>Whole genome shotgun sequence of Acrocarpospora corrugata NBRC 13972.</title>
        <authorList>
            <person name="Ichikawa N."/>
            <person name="Kimura A."/>
            <person name="Kitahashi Y."/>
            <person name="Komaki H."/>
            <person name="Oguchi A."/>
        </authorList>
    </citation>
    <scope>NUCLEOTIDE SEQUENCE [LARGE SCALE GENOMIC DNA]</scope>
    <source>
        <strain evidence="3 4">NBRC 13972</strain>
    </source>
</reference>
<feature type="compositionally biased region" description="Pro residues" evidence="1">
    <location>
        <begin position="29"/>
        <end position="49"/>
    </location>
</feature>
<name>A0A5M3WAZ7_9ACTN</name>
<evidence type="ECO:0000259" key="2">
    <source>
        <dbReference type="Pfam" id="PF14021"/>
    </source>
</evidence>
<gene>
    <name evidence="3" type="ORF">Acor_82860</name>
</gene>
<evidence type="ECO:0000313" key="3">
    <source>
        <dbReference type="EMBL" id="GES06217.1"/>
    </source>
</evidence>
<sequence>MQICLIRTLREFIQESPCIFYPGMRCWPQPSPSAPERSPPSPPTPPLDSPHPRRPPDATSQTASQAQSTTATATVKLSKTDQASKPAVPLVVCGPPYVQDDMNLGPKYLPKTGNLGRILKDYVRYGGLNPEKFLYRYRDEQINSSRYPDAFGFARPWGWPNARPLIYTGTLPVGMLLDRFGGEGGAFLAPYGTPYEQRALPPSNLNTVSGDPTHLCNYHVYRVIQKFQVDAGPASRAFQLQGQGKQYHTLAKYIPGAPSNPDGEVSIGWLADNGYLERVN</sequence>
<dbReference type="InterPro" id="IPR025331">
    <property type="entry name" value="TNT"/>
</dbReference>
<dbReference type="EMBL" id="BLAD01000140">
    <property type="protein sequence ID" value="GES06217.1"/>
    <property type="molecule type" value="Genomic_DNA"/>
</dbReference>
<dbReference type="AlphaFoldDB" id="A0A5M3WAZ7"/>
<feature type="compositionally biased region" description="Low complexity" evidence="1">
    <location>
        <begin position="58"/>
        <end position="74"/>
    </location>
</feature>
<comment type="caution">
    <text evidence="3">The sequence shown here is derived from an EMBL/GenBank/DDBJ whole genome shotgun (WGS) entry which is preliminary data.</text>
</comment>
<keyword evidence="4" id="KW-1185">Reference proteome</keyword>
<feature type="region of interest" description="Disordered" evidence="1">
    <location>
        <begin position="29"/>
        <end position="80"/>
    </location>
</feature>
<dbReference type="InterPro" id="IPR053024">
    <property type="entry name" value="Fungal_surface_NADase"/>
</dbReference>
<proteinExistence type="predicted"/>
<dbReference type="Proteomes" id="UP000334990">
    <property type="component" value="Unassembled WGS sequence"/>
</dbReference>
<dbReference type="PANTHER" id="PTHR42059">
    <property type="entry name" value="TNT DOMAIN-CONTAINING PROTEIN"/>
    <property type="match status" value="1"/>
</dbReference>
<dbReference type="GO" id="GO:0050135">
    <property type="term" value="F:NADP+ nucleosidase activity"/>
    <property type="evidence" value="ECO:0007669"/>
    <property type="project" value="InterPro"/>
</dbReference>